<evidence type="ECO:0000256" key="3">
    <source>
        <dbReference type="ARBA" id="ARBA00022801"/>
    </source>
</evidence>
<dbReference type="SMART" id="SM00020">
    <property type="entry name" value="Tryp_SPc"/>
    <property type="match status" value="1"/>
</dbReference>
<dbReference type="SUPFAM" id="SSF50494">
    <property type="entry name" value="Trypsin-like serine proteases"/>
    <property type="match status" value="1"/>
</dbReference>
<dbReference type="InterPro" id="IPR009003">
    <property type="entry name" value="Peptidase_S1_PA"/>
</dbReference>
<dbReference type="RefSeq" id="XP_011495231.1">
    <property type="nucleotide sequence ID" value="XM_011496929.1"/>
</dbReference>
<comment type="similarity">
    <text evidence="1">Belongs to the peptidase S1 family.</text>
</comment>
<feature type="signal peptide" evidence="6">
    <location>
        <begin position="1"/>
        <end position="26"/>
    </location>
</feature>
<dbReference type="InterPro" id="IPR001254">
    <property type="entry name" value="Trypsin_dom"/>
</dbReference>
<dbReference type="AlphaFoldDB" id="A0AAJ6VML2"/>
<dbReference type="Gene3D" id="2.40.10.10">
    <property type="entry name" value="Trypsin-like serine proteases"/>
    <property type="match status" value="1"/>
</dbReference>
<keyword evidence="5" id="KW-1015">Disulfide bond</keyword>
<dbReference type="InterPro" id="IPR050430">
    <property type="entry name" value="Peptidase_S1"/>
</dbReference>
<sequence>MESKFILFTCICTIFCIQCKITAVNAMVGLNVRPVEPREFSYVVSLVQRYPESFISTHNYICTAALITRSHVLSAAHCIANRLKSQSAILIGSTRLSHCRVYGILWWIDYNTWGAYSRIYVRFESNDICIIKLDRETDNDIVPGVLSPLHNQDLFGQNGIIAGWGRTNNGEIPNNMLKATLKFLTLDECIGKIEIIEGRRVPIHNRHLCTDAFPFILLHEGDSGGPVVFNNMIVGVNIATCPLPHILIHPGKVNLHLGIDYYRTFIAAVTSNNFTWQ</sequence>
<evidence type="ECO:0000256" key="4">
    <source>
        <dbReference type="ARBA" id="ARBA00022825"/>
    </source>
</evidence>
<dbReference type="InterPro" id="IPR018114">
    <property type="entry name" value="TRYPSIN_HIS"/>
</dbReference>
<dbReference type="PRINTS" id="PR00722">
    <property type="entry name" value="CHYMOTRYPSIN"/>
</dbReference>
<evidence type="ECO:0000259" key="7">
    <source>
        <dbReference type="PROSITE" id="PS50240"/>
    </source>
</evidence>
<evidence type="ECO:0000256" key="2">
    <source>
        <dbReference type="ARBA" id="ARBA00022670"/>
    </source>
</evidence>
<keyword evidence="6" id="KW-0732">Signal</keyword>
<keyword evidence="2" id="KW-0645">Protease</keyword>
<keyword evidence="8" id="KW-1185">Reference proteome</keyword>
<evidence type="ECO:0000313" key="8">
    <source>
        <dbReference type="Proteomes" id="UP000695007"/>
    </source>
</evidence>
<gene>
    <name evidence="9" type="primary">LOC105360129</name>
</gene>
<feature type="chain" id="PRO_5042487114" evidence="6">
    <location>
        <begin position="27"/>
        <end position="277"/>
    </location>
</feature>
<dbReference type="InterPro" id="IPR043504">
    <property type="entry name" value="Peptidase_S1_PA_chymotrypsin"/>
</dbReference>
<feature type="domain" description="Peptidase S1" evidence="7">
    <location>
        <begin position="27"/>
        <end position="277"/>
    </location>
</feature>
<dbReference type="GO" id="GO:0006508">
    <property type="term" value="P:proteolysis"/>
    <property type="evidence" value="ECO:0007669"/>
    <property type="project" value="UniProtKB-KW"/>
</dbReference>
<reference evidence="9" key="1">
    <citation type="submission" date="2025-08" db="UniProtKB">
        <authorList>
            <consortium name="RefSeq"/>
        </authorList>
    </citation>
    <scope>IDENTIFICATION</scope>
</reference>
<dbReference type="PROSITE" id="PS50240">
    <property type="entry name" value="TRYPSIN_DOM"/>
    <property type="match status" value="1"/>
</dbReference>
<dbReference type="Proteomes" id="UP000695007">
    <property type="component" value="Unplaced"/>
</dbReference>
<dbReference type="PANTHER" id="PTHR24276:SF98">
    <property type="entry name" value="FI18310P1-RELATED"/>
    <property type="match status" value="1"/>
</dbReference>
<keyword evidence="4" id="KW-0720">Serine protease</keyword>
<evidence type="ECO:0000256" key="6">
    <source>
        <dbReference type="SAM" id="SignalP"/>
    </source>
</evidence>
<organism evidence="8 9">
    <name type="scientific">Ceratosolen solmsi marchali</name>
    <dbReference type="NCBI Taxonomy" id="326594"/>
    <lineage>
        <taxon>Eukaryota</taxon>
        <taxon>Metazoa</taxon>
        <taxon>Ecdysozoa</taxon>
        <taxon>Arthropoda</taxon>
        <taxon>Hexapoda</taxon>
        <taxon>Insecta</taxon>
        <taxon>Pterygota</taxon>
        <taxon>Neoptera</taxon>
        <taxon>Endopterygota</taxon>
        <taxon>Hymenoptera</taxon>
        <taxon>Apocrita</taxon>
        <taxon>Proctotrupomorpha</taxon>
        <taxon>Chalcidoidea</taxon>
        <taxon>Agaonidae</taxon>
        <taxon>Agaoninae</taxon>
        <taxon>Ceratosolen</taxon>
    </lineage>
</organism>
<name>A0AAJ6VML2_9HYME</name>
<protein>
    <submittedName>
        <fullName evidence="9">Azurocidin-like</fullName>
    </submittedName>
</protein>
<evidence type="ECO:0000313" key="9">
    <source>
        <dbReference type="RefSeq" id="XP_011495231.1"/>
    </source>
</evidence>
<dbReference type="PANTHER" id="PTHR24276">
    <property type="entry name" value="POLYSERASE-RELATED"/>
    <property type="match status" value="1"/>
</dbReference>
<dbReference type="PROSITE" id="PS00134">
    <property type="entry name" value="TRYPSIN_HIS"/>
    <property type="match status" value="1"/>
</dbReference>
<dbReference type="GeneID" id="105360129"/>
<dbReference type="KEGG" id="csol:105360129"/>
<accession>A0AAJ6VML2</accession>
<dbReference type="Pfam" id="PF00089">
    <property type="entry name" value="Trypsin"/>
    <property type="match status" value="1"/>
</dbReference>
<evidence type="ECO:0000256" key="5">
    <source>
        <dbReference type="ARBA" id="ARBA00023157"/>
    </source>
</evidence>
<evidence type="ECO:0000256" key="1">
    <source>
        <dbReference type="ARBA" id="ARBA00007664"/>
    </source>
</evidence>
<dbReference type="InterPro" id="IPR001314">
    <property type="entry name" value="Peptidase_S1A"/>
</dbReference>
<proteinExistence type="inferred from homology"/>
<keyword evidence="3" id="KW-0378">Hydrolase</keyword>
<dbReference type="GO" id="GO:0004252">
    <property type="term" value="F:serine-type endopeptidase activity"/>
    <property type="evidence" value="ECO:0007669"/>
    <property type="project" value="InterPro"/>
</dbReference>